<dbReference type="Proteomes" id="UP001314262">
    <property type="component" value="Unassembled WGS sequence"/>
</dbReference>
<reference evidence="2" key="1">
    <citation type="journal article" date="2015" name="BMC Genomics">
        <title>Comparative genomics of Fructobacillus spp. and Leuconostoc spp. reveals niche-specific evolution of Fructobacillus spp.</title>
        <authorList>
            <person name="Endo A."/>
            <person name="Tanizawa Y."/>
            <person name="Tanaka N."/>
            <person name="Maeno S."/>
            <person name="Kumar H."/>
            <person name="Shiwa Y."/>
            <person name="Okada S."/>
            <person name="Yoshikawa H."/>
            <person name="Dicks L."/>
            <person name="Nakagawa J."/>
            <person name="Arita M."/>
        </authorList>
    </citation>
    <scope>NUCLEOTIDE SEQUENCE [LARGE SCALE GENOMIC DNA]</scope>
    <source>
        <strain evidence="2">F214-1</strain>
    </source>
</reference>
<evidence type="ECO:0008006" key="4">
    <source>
        <dbReference type="Google" id="ProtNLM"/>
    </source>
</evidence>
<dbReference type="STRING" id="709323.GCA_001047135_01198"/>
<protein>
    <recommendedName>
        <fullName evidence="4">CopG family transcriptional regulator</fullName>
    </recommendedName>
</protein>
<name>A0A3F3HAG5_9LACO</name>
<evidence type="ECO:0000313" key="2">
    <source>
        <dbReference type="EMBL" id="GAP04638.1"/>
    </source>
</evidence>
<dbReference type="EMBL" id="DF968083">
    <property type="protein sequence ID" value="GAP04638.1"/>
    <property type="molecule type" value="Genomic_DNA"/>
</dbReference>
<reference evidence="1 3" key="2">
    <citation type="submission" date="2023-10" db="EMBL/GenBank/DDBJ databases">
        <authorList>
            <person name="Botero Cardona J."/>
        </authorList>
    </citation>
    <scope>NUCLEOTIDE SEQUENCE [LARGE SCALE GENOMIC DNA]</scope>
    <source>
        <strain evidence="1 3">R-53137</strain>
    </source>
</reference>
<dbReference type="RefSeq" id="WP_059394006.1">
    <property type="nucleotide sequence ID" value="NZ_BOJU01000004.1"/>
</dbReference>
<dbReference type="Pfam" id="PF19807">
    <property type="entry name" value="DUF6290"/>
    <property type="match status" value="1"/>
</dbReference>
<dbReference type="EMBL" id="CAUZLT010000004">
    <property type="protein sequence ID" value="CAK1247316.1"/>
    <property type="molecule type" value="Genomic_DNA"/>
</dbReference>
<proteinExistence type="predicted"/>
<dbReference type="Proteomes" id="UP000064514">
    <property type="component" value="Unassembled WGS sequence"/>
</dbReference>
<sequence>MSVTTVRLKDDTMAWAKEYAEFKGMTVTAFIASLIDEARQDDEDYADAMKVINSENREYVSPSEIKAKFGL</sequence>
<dbReference type="InterPro" id="IPR046257">
    <property type="entry name" value="DUF6290"/>
</dbReference>
<dbReference type="AlphaFoldDB" id="A0A3F3HAG5"/>
<keyword evidence="3" id="KW-1185">Reference proteome</keyword>
<organism evidence="2">
    <name type="scientific">Fructobacillus tropaeoli</name>
    <dbReference type="NCBI Taxonomy" id="709323"/>
    <lineage>
        <taxon>Bacteria</taxon>
        <taxon>Bacillati</taxon>
        <taxon>Bacillota</taxon>
        <taxon>Bacilli</taxon>
        <taxon>Lactobacillales</taxon>
        <taxon>Lactobacillaceae</taxon>
        <taxon>Fructobacillus</taxon>
    </lineage>
</organism>
<gene>
    <name evidence="2" type="ORF">FTRO_0060990</name>
    <name evidence="1" type="ORF">R53137_KAKDMLNK_01117</name>
</gene>
<evidence type="ECO:0000313" key="3">
    <source>
        <dbReference type="Proteomes" id="UP001314262"/>
    </source>
</evidence>
<accession>A0A3F3HAG5</accession>
<evidence type="ECO:0000313" key="1">
    <source>
        <dbReference type="EMBL" id="CAK1247316.1"/>
    </source>
</evidence>